<keyword evidence="11" id="KW-1185">Reference proteome</keyword>
<feature type="domain" description="Amino acid transporter transmembrane" evidence="9">
    <location>
        <begin position="1"/>
        <end position="352"/>
    </location>
</feature>
<feature type="transmembrane region" description="Helical" evidence="8">
    <location>
        <begin position="205"/>
        <end position="225"/>
    </location>
</feature>
<feature type="transmembrane region" description="Helical" evidence="8">
    <location>
        <begin position="18"/>
        <end position="42"/>
    </location>
</feature>
<reference evidence="10" key="1">
    <citation type="submission" date="2022-07" db="EMBL/GenBank/DDBJ databases">
        <title>Phylogenomic reconstructions and comparative analyses of Kickxellomycotina fungi.</title>
        <authorList>
            <person name="Reynolds N.K."/>
            <person name="Stajich J.E."/>
            <person name="Barry K."/>
            <person name="Grigoriev I.V."/>
            <person name="Crous P."/>
            <person name="Smith M.E."/>
        </authorList>
    </citation>
    <scope>NUCLEOTIDE SEQUENCE</scope>
    <source>
        <strain evidence="10">CBS 109367</strain>
    </source>
</reference>
<sequence length="410" mass="43922">MIGSGILALPYALKEAGFYFGIFVLVLVAFLTVFSLNTLVFSGRSAGLYKYESVSAAALGRSGYYLLSFALSVNSIGSCISYLIIVGDIVTSLAQTVFGVNFFTTRQAVIVVAAVGFTLPLLFFRTLEPLVRPSALSVLCLPVIVLIVAIRGPTYALPEPVPTPVFGPSILPAFGVIAFAYSCTQTCFQNYQTLQDRTLAAWSKATSFATATAAVIYLAFSIISYKSFGLGTQPNLLNNFDNDDVLANVARVLLAFTLTLTYPMQFYPVRDLLAECLGLPVETLTRSQKPLFHGLTLLLFAGTLATALVVADLGFVFKLIGTAASSLLVFGLPGVIYLRLVSPYLWSKRPATVSESTALLLADVGHSDSDGDEDSIPEPFTSVVSGILLLLGLGVFLIGTWTSIREFLSQ</sequence>
<keyword evidence="4 8" id="KW-0812">Transmembrane</keyword>
<gene>
    <name evidence="10" type="ORF">IWW39_003466</name>
</gene>
<evidence type="ECO:0000256" key="3">
    <source>
        <dbReference type="ARBA" id="ARBA00022448"/>
    </source>
</evidence>
<feature type="transmembrane region" description="Helical" evidence="8">
    <location>
        <begin position="105"/>
        <end position="124"/>
    </location>
</feature>
<dbReference type="EMBL" id="JANBTX010000098">
    <property type="protein sequence ID" value="KAJ2686671.1"/>
    <property type="molecule type" value="Genomic_DNA"/>
</dbReference>
<evidence type="ECO:0000256" key="4">
    <source>
        <dbReference type="ARBA" id="ARBA00022692"/>
    </source>
</evidence>
<dbReference type="PANTHER" id="PTHR22950">
    <property type="entry name" value="AMINO ACID TRANSPORTER"/>
    <property type="match status" value="1"/>
</dbReference>
<name>A0A9W8L4B8_9FUNG</name>
<evidence type="ECO:0000313" key="11">
    <source>
        <dbReference type="Proteomes" id="UP001151516"/>
    </source>
</evidence>
<dbReference type="GO" id="GO:0016020">
    <property type="term" value="C:membrane"/>
    <property type="evidence" value="ECO:0007669"/>
    <property type="project" value="UniProtKB-SubCell"/>
</dbReference>
<feature type="transmembrane region" description="Helical" evidence="8">
    <location>
        <begin position="291"/>
        <end position="311"/>
    </location>
</feature>
<feature type="transmembrane region" description="Helical" evidence="8">
    <location>
        <begin position="136"/>
        <end position="153"/>
    </location>
</feature>
<protein>
    <recommendedName>
        <fullName evidence="9">Amino acid transporter transmembrane domain-containing protein</fullName>
    </recommendedName>
</protein>
<evidence type="ECO:0000256" key="8">
    <source>
        <dbReference type="SAM" id="Phobius"/>
    </source>
</evidence>
<dbReference type="Pfam" id="PF01490">
    <property type="entry name" value="Aa_trans"/>
    <property type="match status" value="1"/>
</dbReference>
<evidence type="ECO:0000313" key="10">
    <source>
        <dbReference type="EMBL" id="KAJ2686671.1"/>
    </source>
</evidence>
<evidence type="ECO:0000259" key="9">
    <source>
        <dbReference type="Pfam" id="PF01490"/>
    </source>
</evidence>
<feature type="transmembrane region" description="Helical" evidence="8">
    <location>
        <begin position="245"/>
        <end position="262"/>
    </location>
</feature>
<keyword evidence="3" id="KW-0813">Transport</keyword>
<evidence type="ECO:0000256" key="5">
    <source>
        <dbReference type="ARBA" id="ARBA00022970"/>
    </source>
</evidence>
<keyword evidence="6 8" id="KW-1133">Transmembrane helix</keyword>
<feature type="transmembrane region" description="Helical" evidence="8">
    <location>
        <begin position="383"/>
        <end position="404"/>
    </location>
</feature>
<comment type="subcellular location">
    <subcellularLocation>
        <location evidence="1">Membrane</location>
        <topology evidence="1">Multi-pass membrane protein</topology>
    </subcellularLocation>
</comment>
<keyword evidence="7 8" id="KW-0472">Membrane</keyword>
<dbReference type="GO" id="GO:0015179">
    <property type="term" value="F:L-amino acid transmembrane transporter activity"/>
    <property type="evidence" value="ECO:0007669"/>
    <property type="project" value="TreeGrafter"/>
</dbReference>
<dbReference type="PANTHER" id="PTHR22950:SF458">
    <property type="entry name" value="SODIUM-COUPLED NEUTRAL AMINO ACID TRANSPORTER 11-RELATED"/>
    <property type="match status" value="1"/>
</dbReference>
<comment type="similarity">
    <text evidence="2">Belongs to the amino acid/polyamine transporter 2 family.</text>
</comment>
<organism evidence="10 11">
    <name type="scientific">Coemansia spiralis</name>
    <dbReference type="NCBI Taxonomy" id="417178"/>
    <lineage>
        <taxon>Eukaryota</taxon>
        <taxon>Fungi</taxon>
        <taxon>Fungi incertae sedis</taxon>
        <taxon>Zoopagomycota</taxon>
        <taxon>Kickxellomycotina</taxon>
        <taxon>Kickxellomycetes</taxon>
        <taxon>Kickxellales</taxon>
        <taxon>Kickxellaceae</taxon>
        <taxon>Coemansia</taxon>
    </lineage>
</organism>
<evidence type="ECO:0000256" key="2">
    <source>
        <dbReference type="ARBA" id="ARBA00008066"/>
    </source>
</evidence>
<dbReference type="AlphaFoldDB" id="A0A9W8L4B8"/>
<feature type="transmembrane region" description="Helical" evidence="8">
    <location>
        <begin position="317"/>
        <end position="340"/>
    </location>
</feature>
<evidence type="ECO:0000256" key="7">
    <source>
        <dbReference type="ARBA" id="ARBA00023136"/>
    </source>
</evidence>
<proteinExistence type="inferred from homology"/>
<feature type="transmembrane region" description="Helical" evidence="8">
    <location>
        <begin position="165"/>
        <end position="184"/>
    </location>
</feature>
<comment type="caution">
    <text evidence="10">The sequence shown here is derived from an EMBL/GenBank/DDBJ whole genome shotgun (WGS) entry which is preliminary data.</text>
</comment>
<dbReference type="OrthoDB" id="28208at2759"/>
<evidence type="ECO:0000256" key="1">
    <source>
        <dbReference type="ARBA" id="ARBA00004141"/>
    </source>
</evidence>
<evidence type="ECO:0000256" key="6">
    <source>
        <dbReference type="ARBA" id="ARBA00022989"/>
    </source>
</evidence>
<keyword evidence="5" id="KW-0029">Amino-acid transport</keyword>
<accession>A0A9W8L4B8</accession>
<dbReference type="InterPro" id="IPR013057">
    <property type="entry name" value="AA_transpt_TM"/>
</dbReference>
<dbReference type="Proteomes" id="UP001151516">
    <property type="component" value="Unassembled WGS sequence"/>
</dbReference>
<feature type="transmembrane region" description="Helical" evidence="8">
    <location>
        <begin position="63"/>
        <end position="85"/>
    </location>
</feature>